<evidence type="ECO:0000313" key="1">
    <source>
        <dbReference type="EMBL" id="PPT93965.1"/>
    </source>
</evidence>
<name>A0A2S6ZNU4_9XANT</name>
<dbReference type="Proteomes" id="UP000238049">
    <property type="component" value="Unassembled WGS sequence"/>
</dbReference>
<protein>
    <submittedName>
        <fullName evidence="1">Uncharacterized protein</fullName>
    </submittedName>
</protein>
<gene>
    <name evidence="1" type="ORF">XarbCFBP7409_20220</name>
</gene>
<reference evidence="1 2" key="1">
    <citation type="submission" date="2016-08" db="EMBL/GenBank/DDBJ databases">
        <title>Evolution of the type three secretion system and type three effector repertoires in Xanthomonas.</title>
        <authorList>
            <person name="Merda D."/>
            <person name="Briand M."/>
            <person name="Bosis E."/>
            <person name="Rousseau C."/>
            <person name="Portier P."/>
            <person name="Jacques M.-A."/>
            <person name="Fischer-Le Saux M."/>
        </authorList>
    </citation>
    <scope>NUCLEOTIDE SEQUENCE [LARGE SCALE GENOMIC DNA]</scope>
    <source>
        <strain evidence="1 2">CFBP 7409</strain>
    </source>
</reference>
<accession>A0A2S6ZNU4</accession>
<sequence>MQLHVFTKEIGFCESFLHVCRLNPCMAQLAGCALQPARDPEVTQLRLDVIQLTSQVADLERKGKPETPPPPACYLNGQPYSEGAVVAGRICGTGTMVYKDGQRTPLEWLPHRTN</sequence>
<organism evidence="1 2">
    <name type="scientific">Xanthomonas arboricola pv. guizotiae</name>
    <dbReference type="NCBI Taxonomy" id="487867"/>
    <lineage>
        <taxon>Bacteria</taxon>
        <taxon>Pseudomonadati</taxon>
        <taxon>Pseudomonadota</taxon>
        <taxon>Gammaproteobacteria</taxon>
        <taxon>Lysobacterales</taxon>
        <taxon>Lysobacteraceae</taxon>
        <taxon>Xanthomonas</taxon>
    </lineage>
</organism>
<comment type="caution">
    <text evidence="1">The sequence shown here is derived from an EMBL/GenBank/DDBJ whole genome shotgun (WGS) entry which is preliminary data.</text>
</comment>
<evidence type="ECO:0000313" key="2">
    <source>
        <dbReference type="Proteomes" id="UP000238049"/>
    </source>
</evidence>
<proteinExistence type="predicted"/>
<dbReference type="AlphaFoldDB" id="A0A2S6ZNU4"/>
<dbReference type="EMBL" id="MDSL01000071">
    <property type="protein sequence ID" value="PPT93965.1"/>
    <property type="molecule type" value="Genomic_DNA"/>
</dbReference>